<dbReference type="Gene3D" id="3.40.190.80">
    <property type="match status" value="1"/>
</dbReference>
<evidence type="ECO:0000256" key="8">
    <source>
        <dbReference type="ARBA" id="ARBA00022842"/>
    </source>
</evidence>
<dbReference type="PROSITE" id="PS00630">
    <property type="entry name" value="IMP_2"/>
    <property type="match status" value="1"/>
</dbReference>
<name>W8RSV0_9RHOB</name>
<evidence type="ECO:0000256" key="2">
    <source>
        <dbReference type="ARBA" id="ARBA00001946"/>
    </source>
</evidence>
<dbReference type="SUPFAM" id="SSF56655">
    <property type="entry name" value="Carbohydrate phosphatase"/>
    <property type="match status" value="1"/>
</dbReference>
<dbReference type="KEGG" id="red:roselon_01927"/>
<dbReference type="AlphaFoldDB" id="W8RSV0"/>
<feature type="binding site" evidence="9">
    <location>
        <position position="138"/>
    </location>
    <ligand>
        <name>Mg(2+)</name>
        <dbReference type="ChEBI" id="CHEBI:18420"/>
        <label>1</label>
        <note>catalytic</note>
    </ligand>
</feature>
<evidence type="ECO:0000256" key="7">
    <source>
        <dbReference type="ARBA" id="ARBA00022801"/>
    </source>
</evidence>
<evidence type="ECO:0000256" key="4">
    <source>
        <dbReference type="ARBA" id="ARBA00013106"/>
    </source>
</evidence>
<gene>
    <name evidence="11" type="ORF">roselon_01927</name>
</gene>
<evidence type="ECO:0000313" key="12">
    <source>
        <dbReference type="Proteomes" id="UP000019593"/>
    </source>
</evidence>
<dbReference type="PROSITE" id="PS00629">
    <property type="entry name" value="IMP_1"/>
    <property type="match status" value="1"/>
</dbReference>
<feature type="binding site" evidence="9">
    <location>
        <position position="140"/>
    </location>
    <ligand>
        <name>Mg(2+)</name>
        <dbReference type="ChEBI" id="CHEBI:18420"/>
        <label>1</label>
        <note>catalytic</note>
    </ligand>
</feature>
<reference evidence="11 12" key="1">
    <citation type="submission" date="2013-03" db="EMBL/GenBank/DDBJ databases">
        <authorList>
            <person name="Fiebig A."/>
            <person name="Goeker M."/>
            <person name="Klenk H.-P.P."/>
        </authorList>
    </citation>
    <scope>NUCLEOTIDE SEQUENCE [LARGE SCALE GENOMIC DNA]</scope>
    <source>
        <strain evidence="12">DSM 19469</strain>
    </source>
</reference>
<dbReference type="PANTHER" id="PTHR20854">
    <property type="entry name" value="INOSITOL MONOPHOSPHATASE"/>
    <property type="match status" value="1"/>
</dbReference>
<dbReference type="InterPro" id="IPR033942">
    <property type="entry name" value="IMPase"/>
</dbReference>
<dbReference type="EMBL" id="CP004372">
    <property type="protein sequence ID" value="AHM04284.1"/>
    <property type="molecule type" value="Genomic_DNA"/>
</dbReference>
<evidence type="ECO:0000256" key="10">
    <source>
        <dbReference type="RuleBase" id="RU364068"/>
    </source>
</evidence>
<keyword evidence="8 9" id="KW-0460">Magnesium</keyword>
<evidence type="ECO:0000313" key="11">
    <source>
        <dbReference type="EMBL" id="AHM04284.1"/>
    </source>
</evidence>
<proteinExistence type="inferred from homology"/>
<evidence type="ECO:0000256" key="6">
    <source>
        <dbReference type="ARBA" id="ARBA00022723"/>
    </source>
</evidence>
<dbReference type="EC" id="3.1.3.25" evidence="4 10"/>
<dbReference type="GO" id="GO:0008934">
    <property type="term" value="F:inositol monophosphate 1-phosphatase activity"/>
    <property type="evidence" value="ECO:0007669"/>
    <property type="project" value="InterPro"/>
</dbReference>
<feature type="binding site" evidence="9">
    <location>
        <position position="267"/>
    </location>
    <ligand>
        <name>Mg(2+)</name>
        <dbReference type="ChEBI" id="CHEBI:18420"/>
        <label>1</label>
        <note>catalytic</note>
    </ligand>
</feature>
<protein>
    <recommendedName>
        <fullName evidence="5 10">Inositol-1-monophosphatase</fullName>
        <ecNumber evidence="4 10">3.1.3.25</ecNumber>
    </recommendedName>
</protein>
<dbReference type="Pfam" id="PF00459">
    <property type="entry name" value="Inositol_P"/>
    <property type="match status" value="1"/>
</dbReference>
<comment type="catalytic activity">
    <reaction evidence="1 10">
        <text>a myo-inositol phosphate + H2O = myo-inositol + phosphate</text>
        <dbReference type="Rhea" id="RHEA:24056"/>
        <dbReference type="ChEBI" id="CHEBI:15377"/>
        <dbReference type="ChEBI" id="CHEBI:17268"/>
        <dbReference type="ChEBI" id="CHEBI:43474"/>
        <dbReference type="ChEBI" id="CHEBI:84139"/>
        <dbReference type="EC" id="3.1.3.25"/>
    </reaction>
</comment>
<dbReference type="HOGENOM" id="CLU_044118_0_4_5"/>
<dbReference type="eggNOG" id="COG0483">
    <property type="taxonomic scope" value="Bacteria"/>
</dbReference>
<dbReference type="CDD" id="cd01639">
    <property type="entry name" value="IMPase"/>
    <property type="match status" value="1"/>
</dbReference>
<keyword evidence="12" id="KW-1185">Reference proteome</keyword>
<accession>W8RSV0</accession>
<keyword evidence="7 10" id="KW-0378">Hydrolase</keyword>
<evidence type="ECO:0000256" key="3">
    <source>
        <dbReference type="ARBA" id="ARBA00009759"/>
    </source>
</evidence>
<dbReference type="InterPro" id="IPR000760">
    <property type="entry name" value="Inositol_monophosphatase-like"/>
</dbReference>
<organism evidence="11 12">
    <name type="scientific">Roseicyclus elongatus DSM 19469</name>
    <dbReference type="NCBI Taxonomy" id="1294273"/>
    <lineage>
        <taxon>Bacteria</taxon>
        <taxon>Pseudomonadati</taxon>
        <taxon>Pseudomonadota</taxon>
        <taxon>Alphaproteobacteria</taxon>
        <taxon>Rhodobacterales</taxon>
        <taxon>Roseobacteraceae</taxon>
        <taxon>Roseicyclus</taxon>
    </lineage>
</organism>
<dbReference type="PATRIC" id="fig|1294273.3.peg.1899"/>
<dbReference type="GO" id="GO:0046872">
    <property type="term" value="F:metal ion binding"/>
    <property type="evidence" value="ECO:0007669"/>
    <property type="project" value="UniProtKB-KW"/>
</dbReference>
<dbReference type="GO" id="GO:0007165">
    <property type="term" value="P:signal transduction"/>
    <property type="evidence" value="ECO:0007669"/>
    <property type="project" value="TreeGrafter"/>
</dbReference>
<keyword evidence="6 9" id="KW-0479">Metal-binding</keyword>
<evidence type="ECO:0000256" key="9">
    <source>
        <dbReference type="PIRSR" id="PIRSR600760-2"/>
    </source>
</evidence>
<dbReference type="PRINTS" id="PR00377">
    <property type="entry name" value="IMPHPHTASES"/>
</dbReference>
<evidence type="ECO:0000256" key="1">
    <source>
        <dbReference type="ARBA" id="ARBA00001033"/>
    </source>
</evidence>
<dbReference type="InterPro" id="IPR022337">
    <property type="entry name" value="Inositol_monophosphatase_SuhB"/>
</dbReference>
<sequence>MDGPGGHALTGSAHRVCRARFARIARASIRTDPWQALRARLWRAGSLRRIETMQGSANLNVMIKTARKAARSLVKDFREVENLQVSSKGPGDFVSRADRAAEEIIRSELMEARPNYGFLGEEGTEIEGKDPTRRWIVDPLDGTTNFLHGMPHWAVSIALEHKGEIVAGVVYDPAKDEMFYAEKGAGAWLNDSQRLRVSGRNRLIESVFATGVPFGGGKYLPATLQDLARLMPTCAGVRRWGSAALDLAYVAAGRYDGYWERGLDAWDVAAGILLVKEAGGLVQPIREGQDVLTDGHVLAASEPIFDSFSKIIRDRGD</sequence>
<dbReference type="FunFam" id="3.30.540.10:FF:000003">
    <property type="entry name" value="Inositol-1-monophosphatase"/>
    <property type="match status" value="1"/>
</dbReference>
<evidence type="ECO:0000256" key="5">
    <source>
        <dbReference type="ARBA" id="ARBA00019784"/>
    </source>
</evidence>
<feature type="binding site" evidence="9">
    <location>
        <position position="141"/>
    </location>
    <ligand>
        <name>Mg(2+)</name>
        <dbReference type="ChEBI" id="CHEBI:18420"/>
        <label>1</label>
        <note>catalytic</note>
    </ligand>
</feature>
<dbReference type="GO" id="GO:0046854">
    <property type="term" value="P:phosphatidylinositol phosphate biosynthetic process"/>
    <property type="evidence" value="ECO:0007669"/>
    <property type="project" value="InterPro"/>
</dbReference>
<dbReference type="GO" id="GO:0006020">
    <property type="term" value="P:inositol metabolic process"/>
    <property type="evidence" value="ECO:0007669"/>
    <property type="project" value="TreeGrafter"/>
</dbReference>
<dbReference type="PRINTS" id="PR01959">
    <property type="entry name" value="SBIMPHPHTASE"/>
</dbReference>
<dbReference type="Gene3D" id="3.30.540.10">
    <property type="entry name" value="Fructose-1,6-Bisphosphatase, subunit A, domain 1"/>
    <property type="match status" value="1"/>
</dbReference>
<feature type="binding site" evidence="9">
    <location>
        <position position="121"/>
    </location>
    <ligand>
        <name>Mg(2+)</name>
        <dbReference type="ChEBI" id="CHEBI:18420"/>
        <label>1</label>
        <note>catalytic</note>
    </ligand>
</feature>
<dbReference type="InterPro" id="IPR020550">
    <property type="entry name" value="Inositol_monophosphatase_CS"/>
</dbReference>
<dbReference type="PANTHER" id="PTHR20854:SF4">
    <property type="entry name" value="INOSITOL-1-MONOPHOSPHATASE-RELATED"/>
    <property type="match status" value="1"/>
</dbReference>
<dbReference type="STRING" id="1294273.roselon_01927"/>
<dbReference type="Proteomes" id="UP000019593">
    <property type="component" value="Chromosome"/>
</dbReference>
<comment type="cofactor">
    <cofactor evidence="2 9 10">
        <name>Mg(2+)</name>
        <dbReference type="ChEBI" id="CHEBI:18420"/>
    </cofactor>
</comment>
<dbReference type="InterPro" id="IPR020583">
    <property type="entry name" value="Inositol_monoP_metal-BS"/>
</dbReference>
<comment type="similarity">
    <text evidence="3 10">Belongs to the inositol monophosphatase superfamily.</text>
</comment>